<proteinExistence type="predicted"/>
<evidence type="ECO:0000256" key="2">
    <source>
        <dbReference type="SAM" id="MobiDB-lite"/>
    </source>
</evidence>
<dbReference type="InterPro" id="IPR025934">
    <property type="entry name" value="NudC_N_dom"/>
</dbReference>
<dbReference type="PANTHER" id="PTHR12356:SF19">
    <property type="entry name" value="NUDC DOMAIN-CONTAINING PROTEIN 3"/>
    <property type="match status" value="1"/>
</dbReference>
<dbReference type="AlphaFoldDB" id="A0A2J7QN12"/>
<protein>
    <submittedName>
        <fullName evidence="4">NudC domain-containing protein 3</fullName>
    </submittedName>
</protein>
<evidence type="ECO:0000313" key="5">
    <source>
        <dbReference type="Proteomes" id="UP000235965"/>
    </source>
</evidence>
<gene>
    <name evidence="4" type="primary">Nudcd3_1</name>
    <name evidence="4" type="ORF">B7P43_G06949</name>
</gene>
<dbReference type="FunCoup" id="A0A2J7QN12">
    <property type="interactions" value="1010"/>
</dbReference>
<organism evidence="4 5">
    <name type="scientific">Cryptotermes secundus</name>
    <dbReference type="NCBI Taxonomy" id="105785"/>
    <lineage>
        <taxon>Eukaryota</taxon>
        <taxon>Metazoa</taxon>
        <taxon>Ecdysozoa</taxon>
        <taxon>Arthropoda</taxon>
        <taxon>Hexapoda</taxon>
        <taxon>Insecta</taxon>
        <taxon>Pterygota</taxon>
        <taxon>Neoptera</taxon>
        <taxon>Polyneoptera</taxon>
        <taxon>Dictyoptera</taxon>
        <taxon>Blattodea</taxon>
        <taxon>Blattoidea</taxon>
        <taxon>Termitoidae</taxon>
        <taxon>Kalotermitidae</taxon>
        <taxon>Cryptotermitinae</taxon>
        <taxon>Cryptotermes</taxon>
    </lineage>
</organism>
<name>A0A2J7QN12_9NEOP</name>
<evidence type="ECO:0000256" key="1">
    <source>
        <dbReference type="ARBA" id="ARBA00022553"/>
    </source>
</evidence>
<accession>A0A2J7QN12</accession>
<feature type="compositionally biased region" description="Polar residues" evidence="2">
    <location>
        <begin position="136"/>
        <end position="145"/>
    </location>
</feature>
<dbReference type="InterPro" id="IPR037898">
    <property type="entry name" value="NudC_fam"/>
</dbReference>
<dbReference type="InterPro" id="IPR007052">
    <property type="entry name" value="CS_dom"/>
</dbReference>
<dbReference type="GO" id="GO:0006457">
    <property type="term" value="P:protein folding"/>
    <property type="evidence" value="ECO:0007669"/>
    <property type="project" value="TreeGrafter"/>
</dbReference>
<dbReference type="Gene3D" id="2.60.40.790">
    <property type="match status" value="1"/>
</dbReference>
<reference evidence="4 5" key="1">
    <citation type="submission" date="2017-12" db="EMBL/GenBank/DDBJ databases">
        <title>Hemimetabolous genomes reveal molecular basis of termite eusociality.</title>
        <authorList>
            <person name="Harrison M.C."/>
            <person name="Jongepier E."/>
            <person name="Robertson H.M."/>
            <person name="Arning N."/>
            <person name="Bitard-Feildel T."/>
            <person name="Chao H."/>
            <person name="Childers C.P."/>
            <person name="Dinh H."/>
            <person name="Doddapaneni H."/>
            <person name="Dugan S."/>
            <person name="Gowin J."/>
            <person name="Greiner C."/>
            <person name="Han Y."/>
            <person name="Hu H."/>
            <person name="Hughes D.S.T."/>
            <person name="Huylmans A.-K."/>
            <person name="Kemena C."/>
            <person name="Kremer L.P.M."/>
            <person name="Lee S.L."/>
            <person name="Lopez-Ezquerra A."/>
            <person name="Mallet L."/>
            <person name="Monroy-Kuhn J.M."/>
            <person name="Moser A."/>
            <person name="Murali S.C."/>
            <person name="Muzny D.M."/>
            <person name="Otani S."/>
            <person name="Piulachs M.-D."/>
            <person name="Poelchau M."/>
            <person name="Qu J."/>
            <person name="Schaub F."/>
            <person name="Wada-Katsumata A."/>
            <person name="Worley K.C."/>
            <person name="Xie Q."/>
            <person name="Ylla G."/>
            <person name="Poulsen M."/>
            <person name="Gibbs R.A."/>
            <person name="Schal C."/>
            <person name="Richards S."/>
            <person name="Belles X."/>
            <person name="Korb J."/>
            <person name="Bornberg-Bauer E."/>
        </authorList>
    </citation>
    <scope>NUCLEOTIDE SEQUENCE [LARGE SCALE GENOMIC DNA]</scope>
    <source>
        <tissue evidence="4">Whole body</tissue>
    </source>
</reference>
<dbReference type="SUPFAM" id="SSF49764">
    <property type="entry name" value="HSP20-like chaperones"/>
    <property type="match status" value="1"/>
</dbReference>
<dbReference type="OrthoDB" id="515366at2759"/>
<dbReference type="Pfam" id="PF14050">
    <property type="entry name" value="Nudc_N"/>
    <property type="match status" value="1"/>
</dbReference>
<dbReference type="GO" id="GO:0051082">
    <property type="term" value="F:unfolded protein binding"/>
    <property type="evidence" value="ECO:0007669"/>
    <property type="project" value="TreeGrafter"/>
</dbReference>
<feature type="region of interest" description="Disordered" evidence="2">
    <location>
        <begin position="101"/>
        <end position="145"/>
    </location>
</feature>
<dbReference type="InParanoid" id="A0A2J7QN12"/>
<dbReference type="GO" id="GO:0005737">
    <property type="term" value="C:cytoplasm"/>
    <property type="evidence" value="ECO:0007669"/>
    <property type="project" value="TreeGrafter"/>
</dbReference>
<keyword evidence="5" id="KW-1185">Reference proteome</keyword>
<dbReference type="PANTHER" id="PTHR12356">
    <property type="entry name" value="NUCLEAR MOVEMENT PROTEIN NUDC"/>
    <property type="match status" value="1"/>
</dbReference>
<feature type="compositionally biased region" description="Basic and acidic residues" evidence="2">
    <location>
        <begin position="101"/>
        <end position="130"/>
    </location>
</feature>
<dbReference type="PROSITE" id="PS51203">
    <property type="entry name" value="CS"/>
    <property type="match status" value="1"/>
</dbReference>
<comment type="caution">
    <text evidence="4">The sequence shown here is derived from an EMBL/GenBank/DDBJ whole genome shotgun (WGS) entry which is preliminary data.</text>
</comment>
<feature type="domain" description="CS" evidence="3">
    <location>
        <begin position="162"/>
        <end position="256"/>
    </location>
</feature>
<evidence type="ECO:0000313" key="4">
    <source>
        <dbReference type="EMBL" id="PNF29975.1"/>
    </source>
</evidence>
<dbReference type="InterPro" id="IPR008978">
    <property type="entry name" value="HSP20-like_chaperone"/>
</dbReference>
<dbReference type="Pfam" id="PF04969">
    <property type="entry name" value="CS"/>
    <property type="match status" value="1"/>
</dbReference>
<sequence>MAMSKYDEIFLGVLKEKGHIMPFLDAVFGFLYNCTDFYLIQKDPSDKMGVPAGVAQNCVLKVFKKWEMQARQDSEYYSKKRMASDGNIPPAGQEVEVTSKVLEEAEKPKSRKDDETGTQERAELEKKDVPQGEINAGQNNAHKMNNCKQPGVQIAGDSYNGAVLDNYRWSQSLVDLDIQVPVPEYVTKAHDVRVNITATTLSVAVKGKEAGEWKTLMDGELCQRTNKHESIWNLEPGRCIQVYLQKSIENWWDALLMSEEKIDLSNIDATNPINDLAEDEQMKIQEFMWNQDRRRQGLPTSDQLATEKILKEAWNKEGSPFLGTEYDPSVVNFGNSCTDLPEDFRDLP</sequence>
<dbReference type="STRING" id="105785.A0A2J7QN12"/>
<dbReference type="EMBL" id="NEVH01013201">
    <property type="protein sequence ID" value="PNF29975.1"/>
    <property type="molecule type" value="Genomic_DNA"/>
</dbReference>
<evidence type="ECO:0000259" key="3">
    <source>
        <dbReference type="PROSITE" id="PS51203"/>
    </source>
</evidence>
<keyword evidence="1" id="KW-0597">Phosphoprotein</keyword>
<dbReference type="Proteomes" id="UP000235965">
    <property type="component" value="Unassembled WGS sequence"/>
</dbReference>